<gene>
    <name evidence="1" type="ORF">RPERSI_LOCUS20130</name>
</gene>
<evidence type="ECO:0000313" key="2">
    <source>
        <dbReference type="Proteomes" id="UP000789920"/>
    </source>
</evidence>
<keyword evidence="2" id="KW-1185">Reference proteome</keyword>
<evidence type="ECO:0000313" key="1">
    <source>
        <dbReference type="EMBL" id="CAG8796322.1"/>
    </source>
</evidence>
<dbReference type="Proteomes" id="UP000789920">
    <property type="component" value="Unassembled WGS sequence"/>
</dbReference>
<feature type="non-terminal residue" evidence="1">
    <location>
        <position position="1"/>
    </location>
</feature>
<accession>A0ACA9RL29</accession>
<comment type="caution">
    <text evidence="1">The sequence shown here is derived from an EMBL/GenBank/DDBJ whole genome shotgun (WGS) entry which is preliminary data.</text>
</comment>
<organism evidence="1 2">
    <name type="scientific">Racocetra persica</name>
    <dbReference type="NCBI Taxonomy" id="160502"/>
    <lineage>
        <taxon>Eukaryota</taxon>
        <taxon>Fungi</taxon>
        <taxon>Fungi incertae sedis</taxon>
        <taxon>Mucoromycota</taxon>
        <taxon>Glomeromycotina</taxon>
        <taxon>Glomeromycetes</taxon>
        <taxon>Diversisporales</taxon>
        <taxon>Gigasporaceae</taxon>
        <taxon>Racocetra</taxon>
    </lineage>
</organism>
<name>A0ACA9RL29_9GLOM</name>
<proteinExistence type="predicted"/>
<protein>
    <submittedName>
        <fullName evidence="1">30385_t:CDS:1</fullName>
    </submittedName>
</protein>
<reference evidence="1" key="1">
    <citation type="submission" date="2021-06" db="EMBL/GenBank/DDBJ databases">
        <authorList>
            <person name="Kallberg Y."/>
            <person name="Tangrot J."/>
            <person name="Rosling A."/>
        </authorList>
    </citation>
    <scope>NUCLEOTIDE SEQUENCE</scope>
    <source>
        <strain evidence="1">MA461A</strain>
    </source>
</reference>
<dbReference type="EMBL" id="CAJVQC010056337">
    <property type="protein sequence ID" value="CAG8796322.1"/>
    <property type="molecule type" value="Genomic_DNA"/>
</dbReference>
<sequence length="69" mass="7976">TEPQNSNSEWECRISRSRKMVYYYNRATKESTWELPPGVDPNTIKGYGEKVEQRVQAVDPLSGTEQIRA</sequence>
<feature type="non-terminal residue" evidence="1">
    <location>
        <position position="69"/>
    </location>
</feature>